<reference evidence="2 3" key="1">
    <citation type="submission" date="2023-07" db="EMBL/GenBank/DDBJ databases">
        <title>Genomic Encyclopedia of Type Strains, Phase IV (KMG-IV): sequencing the most valuable type-strain genomes for metagenomic binning, comparative biology and taxonomic classification.</title>
        <authorList>
            <person name="Goeker M."/>
        </authorList>
    </citation>
    <scope>NUCLEOTIDE SEQUENCE [LARGE SCALE GENOMIC DNA]</scope>
    <source>
        <strain evidence="2 3">DSM 19154</strain>
    </source>
</reference>
<gene>
    <name evidence="2" type="ORF">J2S05_000058</name>
</gene>
<proteinExistence type="predicted"/>
<sequence>MLFVSHVEWPNYNKKEVEENTMLEKKQNHEYIQVCVLFGLLIFITFLGWIGPFLESSQEDWQIHEVHVAEGYRPYLTENVQVFIENSEGIPVLDGNVSLEARHVQSGTSIKKWMHHLDEGLYEAECLFTESGTWQVNVKVRSNRHSQTFRYTLTVQQGASTIDPKDLRK</sequence>
<protein>
    <recommendedName>
        <fullName evidence="4">YtkA-like domain-containing protein</fullName>
    </recommendedName>
</protein>
<dbReference type="Proteomes" id="UP001225034">
    <property type="component" value="Unassembled WGS sequence"/>
</dbReference>
<keyword evidence="1" id="KW-1133">Transmembrane helix</keyword>
<evidence type="ECO:0000313" key="3">
    <source>
        <dbReference type="Proteomes" id="UP001225034"/>
    </source>
</evidence>
<feature type="transmembrane region" description="Helical" evidence="1">
    <location>
        <begin position="31"/>
        <end position="54"/>
    </location>
</feature>
<evidence type="ECO:0008006" key="4">
    <source>
        <dbReference type="Google" id="ProtNLM"/>
    </source>
</evidence>
<organism evidence="2 3">
    <name type="scientific">Alkalicoccobacillus murimartini</name>
    <dbReference type="NCBI Taxonomy" id="171685"/>
    <lineage>
        <taxon>Bacteria</taxon>
        <taxon>Bacillati</taxon>
        <taxon>Bacillota</taxon>
        <taxon>Bacilli</taxon>
        <taxon>Bacillales</taxon>
        <taxon>Bacillaceae</taxon>
        <taxon>Alkalicoccobacillus</taxon>
    </lineage>
</organism>
<accession>A0ABT9YC36</accession>
<comment type="caution">
    <text evidence="2">The sequence shown here is derived from an EMBL/GenBank/DDBJ whole genome shotgun (WGS) entry which is preliminary data.</text>
</comment>
<evidence type="ECO:0000313" key="2">
    <source>
        <dbReference type="EMBL" id="MDQ0205284.1"/>
    </source>
</evidence>
<dbReference type="RefSeq" id="WP_306978854.1">
    <property type="nucleotide sequence ID" value="NZ_JAUSUA010000001.1"/>
</dbReference>
<keyword evidence="1" id="KW-0472">Membrane</keyword>
<dbReference type="EMBL" id="JAUSUA010000001">
    <property type="protein sequence ID" value="MDQ0205284.1"/>
    <property type="molecule type" value="Genomic_DNA"/>
</dbReference>
<keyword evidence="1" id="KW-0812">Transmembrane</keyword>
<keyword evidence="3" id="KW-1185">Reference proteome</keyword>
<name>A0ABT9YC36_9BACI</name>
<evidence type="ECO:0000256" key="1">
    <source>
        <dbReference type="SAM" id="Phobius"/>
    </source>
</evidence>